<sequence>MRTLASSIACSPSSLKSCSQLRLKGEARYPSYCHTSMRGPVTLSPAPDSPMACTMQHLSPVLGGRMRGSRAIVSALVRLAPSAEHARLVLHSITMPRLLTLALGGDVAIHSHETSNLGRPSAYFSAIVPTGCSASHEAYDVAVTSQCNHQAAGA</sequence>
<dbReference type="EMBL" id="ML976085">
    <property type="protein sequence ID" value="KAF1939260.1"/>
    <property type="molecule type" value="Genomic_DNA"/>
</dbReference>
<keyword evidence="2" id="KW-1185">Reference proteome</keyword>
<gene>
    <name evidence="1" type="ORF">EJ02DRAFT_259718</name>
</gene>
<protein>
    <submittedName>
        <fullName evidence="1">Uncharacterized protein</fullName>
    </submittedName>
</protein>
<dbReference type="AlphaFoldDB" id="A0A6A5SHU4"/>
<accession>A0A6A5SHU4</accession>
<name>A0A6A5SHU4_9PLEO</name>
<dbReference type="Proteomes" id="UP000800038">
    <property type="component" value="Unassembled WGS sequence"/>
</dbReference>
<evidence type="ECO:0000313" key="1">
    <source>
        <dbReference type="EMBL" id="KAF1939260.1"/>
    </source>
</evidence>
<evidence type="ECO:0000313" key="2">
    <source>
        <dbReference type="Proteomes" id="UP000800038"/>
    </source>
</evidence>
<reference evidence="1" key="1">
    <citation type="journal article" date="2020" name="Stud. Mycol.">
        <title>101 Dothideomycetes genomes: a test case for predicting lifestyles and emergence of pathogens.</title>
        <authorList>
            <person name="Haridas S."/>
            <person name="Albert R."/>
            <person name="Binder M."/>
            <person name="Bloem J."/>
            <person name="Labutti K."/>
            <person name="Salamov A."/>
            <person name="Andreopoulos B."/>
            <person name="Baker S."/>
            <person name="Barry K."/>
            <person name="Bills G."/>
            <person name="Bluhm B."/>
            <person name="Cannon C."/>
            <person name="Castanera R."/>
            <person name="Culley D."/>
            <person name="Daum C."/>
            <person name="Ezra D."/>
            <person name="Gonzalez J."/>
            <person name="Henrissat B."/>
            <person name="Kuo A."/>
            <person name="Liang C."/>
            <person name="Lipzen A."/>
            <person name="Lutzoni F."/>
            <person name="Magnuson J."/>
            <person name="Mondo S."/>
            <person name="Nolan M."/>
            <person name="Ohm R."/>
            <person name="Pangilinan J."/>
            <person name="Park H.-J."/>
            <person name="Ramirez L."/>
            <person name="Alfaro M."/>
            <person name="Sun H."/>
            <person name="Tritt A."/>
            <person name="Yoshinaga Y."/>
            <person name="Zwiers L.-H."/>
            <person name="Turgeon B."/>
            <person name="Goodwin S."/>
            <person name="Spatafora J."/>
            <person name="Crous P."/>
            <person name="Grigoriev I."/>
        </authorList>
    </citation>
    <scope>NUCLEOTIDE SEQUENCE</scope>
    <source>
        <strain evidence="1">CBS 161.51</strain>
    </source>
</reference>
<proteinExistence type="predicted"/>
<organism evidence="1 2">
    <name type="scientific">Clathrospora elynae</name>
    <dbReference type="NCBI Taxonomy" id="706981"/>
    <lineage>
        <taxon>Eukaryota</taxon>
        <taxon>Fungi</taxon>
        <taxon>Dikarya</taxon>
        <taxon>Ascomycota</taxon>
        <taxon>Pezizomycotina</taxon>
        <taxon>Dothideomycetes</taxon>
        <taxon>Pleosporomycetidae</taxon>
        <taxon>Pleosporales</taxon>
        <taxon>Diademaceae</taxon>
        <taxon>Clathrospora</taxon>
    </lineage>
</organism>